<dbReference type="RefSeq" id="WP_314510807.1">
    <property type="nucleotide sequence ID" value="NZ_JASJOU010000003.1"/>
</dbReference>
<proteinExistence type="predicted"/>
<dbReference type="Pfam" id="PF12771">
    <property type="entry name" value="SusD-like_2"/>
    <property type="match status" value="1"/>
</dbReference>
<keyword evidence="1" id="KW-0732">Signal</keyword>
<reference evidence="2" key="1">
    <citation type="submission" date="2023-05" db="EMBL/GenBank/DDBJ databases">
        <authorList>
            <person name="Zhang X."/>
        </authorList>
    </citation>
    <scope>NUCLEOTIDE SEQUENCE</scope>
    <source>
        <strain evidence="2">BD1B2-1</strain>
    </source>
</reference>
<dbReference type="Gene3D" id="1.25.40.390">
    <property type="match status" value="1"/>
</dbReference>
<sequence>MKKIIAIYIAILAFTACTKDFDTINDDPKNAPEVPAATLFSNAERNLVDNVNTPEVNTNVFRLMAQYWAQTTYADESQYNIDTRNIPRNFWNAMYTDVLRNFSEADSLIKADTTFLDPQQKINQLAVNEILTVYSWSVLVNIYGNIPYSQALDYREITPKYDDAATIYADLLTRLDEALTSLDTDSESFGSADLIYGGNVSKWIKFGNSLKLRLAMTVADVESFSSTVKTAVESAAPNVFTSNDDNALLNYLQSPPNTNPVWVQLIQSGRTDYVASNTILNIMKPLADPRLPSYFNPETETGQFLAGTYGNVNSTSGFSLPSDKLTSQTFPGVLLDYSEVEFYLAEAVERGYTVGGTAAEHYNKAVTASITYWGGTSEQATAYLAKPQVNYATASGDYKQKIGTQKWLALYNRGIEGWTEYRRLDAPTFNEVEEPQGDFPLRFTYSDQERNLNRANYSEAAQAIGGDEVTTRIFWDKF</sequence>
<accession>A0AAE3R073</accession>
<dbReference type="Proteomes" id="UP001232063">
    <property type="component" value="Unassembled WGS sequence"/>
</dbReference>
<dbReference type="InterPro" id="IPR011990">
    <property type="entry name" value="TPR-like_helical_dom_sf"/>
</dbReference>
<dbReference type="SUPFAM" id="SSF48452">
    <property type="entry name" value="TPR-like"/>
    <property type="match status" value="1"/>
</dbReference>
<keyword evidence="3" id="KW-1185">Reference proteome</keyword>
<dbReference type="AlphaFoldDB" id="A0AAE3R073"/>
<feature type="chain" id="PRO_5042269194" evidence="1">
    <location>
        <begin position="19"/>
        <end position="478"/>
    </location>
</feature>
<dbReference type="EMBL" id="JASJOU010000003">
    <property type="protein sequence ID" value="MDJ1501314.1"/>
    <property type="molecule type" value="Genomic_DNA"/>
</dbReference>
<dbReference type="InterPro" id="IPR041662">
    <property type="entry name" value="SusD-like_2"/>
</dbReference>
<feature type="signal peptide" evidence="1">
    <location>
        <begin position="1"/>
        <end position="18"/>
    </location>
</feature>
<organism evidence="2 3">
    <name type="scientific">Xanthocytophaga agilis</name>
    <dbReference type="NCBI Taxonomy" id="3048010"/>
    <lineage>
        <taxon>Bacteria</taxon>
        <taxon>Pseudomonadati</taxon>
        <taxon>Bacteroidota</taxon>
        <taxon>Cytophagia</taxon>
        <taxon>Cytophagales</taxon>
        <taxon>Rhodocytophagaceae</taxon>
        <taxon>Xanthocytophaga</taxon>
    </lineage>
</organism>
<comment type="caution">
    <text evidence="2">The sequence shown here is derived from an EMBL/GenBank/DDBJ whole genome shotgun (WGS) entry which is preliminary data.</text>
</comment>
<gene>
    <name evidence="2" type="ORF">QNI22_11685</name>
</gene>
<evidence type="ECO:0000313" key="2">
    <source>
        <dbReference type="EMBL" id="MDJ1501314.1"/>
    </source>
</evidence>
<evidence type="ECO:0000256" key="1">
    <source>
        <dbReference type="SAM" id="SignalP"/>
    </source>
</evidence>
<name>A0AAE3R073_9BACT</name>
<keyword evidence="2" id="KW-0449">Lipoprotein</keyword>
<protein>
    <submittedName>
        <fullName evidence="2">SusD/RagB family nutrient-binding outer membrane lipoprotein</fullName>
    </submittedName>
</protein>
<evidence type="ECO:0000313" key="3">
    <source>
        <dbReference type="Proteomes" id="UP001232063"/>
    </source>
</evidence>
<dbReference type="PROSITE" id="PS51257">
    <property type="entry name" value="PROKAR_LIPOPROTEIN"/>
    <property type="match status" value="1"/>
</dbReference>